<organism evidence="1">
    <name type="scientific">marine metagenome</name>
    <dbReference type="NCBI Taxonomy" id="408172"/>
    <lineage>
        <taxon>unclassified sequences</taxon>
        <taxon>metagenomes</taxon>
        <taxon>ecological metagenomes</taxon>
    </lineage>
</organism>
<sequence>MTGRDKGIIQSELKWIEEFPIFQLCHKSAIHWYRKIHALRELRIFVFNNIITR</sequence>
<name>A0A381UQ19_9ZZZZ</name>
<protein>
    <submittedName>
        <fullName evidence="1">Uncharacterized protein</fullName>
    </submittedName>
</protein>
<evidence type="ECO:0000313" key="1">
    <source>
        <dbReference type="EMBL" id="SVA28923.1"/>
    </source>
</evidence>
<dbReference type="EMBL" id="UINC01006667">
    <property type="protein sequence ID" value="SVA28923.1"/>
    <property type="molecule type" value="Genomic_DNA"/>
</dbReference>
<dbReference type="AlphaFoldDB" id="A0A381UQ19"/>
<accession>A0A381UQ19</accession>
<proteinExistence type="predicted"/>
<gene>
    <name evidence="1" type="ORF">METZ01_LOCUS81777</name>
</gene>
<reference evidence="1" key="1">
    <citation type="submission" date="2018-05" db="EMBL/GenBank/DDBJ databases">
        <authorList>
            <person name="Lanie J.A."/>
            <person name="Ng W.-L."/>
            <person name="Kazmierczak K.M."/>
            <person name="Andrzejewski T.M."/>
            <person name="Davidsen T.M."/>
            <person name="Wayne K.J."/>
            <person name="Tettelin H."/>
            <person name="Glass J.I."/>
            <person name="Rusch D."/>
            <person name="Podicherti R."/>
            <person name="Tsui H.-C.T."/>
            <person name="Winkler M.E."/>
        </authorList>
    </citation>
    <scope>NUCLEOTIDE SEQUENCE</scope>
</reference>